<comment type="caution">
    <text evidence="1">The sequence shown here is derived from an EMBL/GenBank/DDBJ whole genome shotgun (WGS) entry which is preliminary data.</text>
</comment>
<dbReference type="EMBL" id="BAAAFR010000001">
    <property type="protein sequence ID" value="GAA0307967.1"/>
    <property type="molecule type" value="Genomic_DNA"/>
</dbReference>
<evidence type="ECO:0008006" key="3">
    <source>
        <dbReference type="Google" id="ProtNLM"/>
    </source>
</evidence>
<evidence type="ECO:0000313" key="1">
    <source>
        <dbReference type="EMBL" id="GAA0307967.1"/>
    </source>
</evidence>
<dbReference type="Pfam" id="PF13450">
    <property type="entry name" value="NAD_binding_8"/>
    <property type="match status" value="1"/>
</dbReference>
<dbReference type="Gene3D" id="3.50.50.60">
    <property type="entry name" value="FAD/NAD(P)-binding domain"/>
    <property type="match status" value="1"/>
</dbReference>
<evidence type="ECO:0000313" key="2">
    <source>
        <dbReference type="Proteomes" id="UP001501787"/>
    </source>
</evidence>
<dbReference type="Gene3D" id="3.90.660.10">
    <property type="match status" value="1"/>
</dbReference>
<keyword evidence="2" id="KW-1185">Reference proteome</keyword>
<dbReference type="Proteomes" id="UP001501787">
    <property type="component" value="Unassembled WGS sequence"/>
</dbReference>
<gene>
    <name evidence="1" type="ORF">GCM10009129_01320</name>
</gene>
<dbReference type="PANTHER" id="PTHR16128">
    <property type="entry name" value="FAD/NAD(P)-BINDING OXIDOREDUCTASE FAMILY PROTEIN"/>
    <property type="match status" value="1"/>
</dbReference>
<dbReference type="PANTHER" id="PTHR16128:SF5">
    <property type="entry name" value="FAD_NAD(P)-BINDING OXIDOREDUCTASE FAMILY PROTEIN"/>
    <property type="match status" value="1"/>
</dbReference>
<name>A0ABN0VJW7_9GAMM</name>
<dbReference type="InterPro" id="IPR036188">
    <property type="entry name" value="FAD/NAD-bd_sf"/>
</dbReference>
<protein>
    <recommendedName>
        <fullName evidence="3">NADP transhydrogenase subunit alpha</fullName>
    </recommendedName>
</protein>
<dbReference type="SUPFAM" id="SSF51905">
    <property type="entry name" value="FAD/NAD(P)-binding domain"/>
    <property type="match status" value="1"/>
</dbReference>
<accession>A0ABN0VJW7</accession>
<dbReference type="RefSeq" id="WP_201504311.1">
    <property type="nucleotide sequence ID" value="NZ_BAAAFR010000001.1"/>
</dbReference>
<sequence>MTDTDTTRIAIIGGGLTGLITAALLERDWATENKQKLGITIFEKSRGVGRMATRYRKPQTDSAEEWQWAMGVQSFSAKSDDFKHFIAPFIDANTLVPWQSRIAHIQSGHAEILADSSIDTPKHPCYISSPKMTSWGRAIAERLTHTEIQFKTRIAPLTDSAVNQQGKTPRTELYDEAGNSVGMFDWVICTAPNVQAAELFADTSFAAKDKISAPTMQACYTLMLGWQDKAHLPARLQDKTRQWSVLSIADGILDKIFIEHDKPEHGHLLPSVTIHADNAWSEAHVDEAQDVVRASLIKAVQDVLGWDAETAPTHIDMHRWRYAATTDNPLTPVPLMDVQKRWLVTGDWCGAGSIEACYQMAQASVTRVIQPS</sequence>
<proteinExistence type="predicted"/>
<organism evidence="1 2">
    <name type="scientific">Psychrobacter aestuarii</name>
    <dbReference type="NCBI Taxonomy" id="556327"/>
    <lineage>
        <taxon>Bacteria</taxon>
        <taxon>Pseudomonadati</taxon>
        <taxon>Pseudomonadota</taxon>
        <taxon>Gammaproteobacteria</taxon>
        <taxon>Moraxellales</taxon>
        <taxon>Moraxellaceae</taxon>
        <taxon>Psychrobacter</taxon>
    </lineage>
</organism>
<reference evidence="1 2" key="1">
    <citation type="journal article" date="2019" name="Int. J. Syst. Evol. Microbiol.">
        <title>The Global Catalogue of Microorganisms (GCM) 10K type strain sequencing project: providing services to taxonomists for standard genome sequencing and annotation.</title>
        <authorList>
            <consortium name="The Broad Institute Genomics Platform"/>
            <consortium name="The Broad Institute Genome Sequencing Center for Infectious Disease"/>
            <person name="Wu L."/>
            <person name="Ma J."/>
        </authorList>
    </citation>
    <scope>NUCLEOTIDE SEQUENCE [LARGE SCALE GENOMIC DNA]</scope>
    <source>
        <strain evidence="1 2">JCM 16343</strain>
    </source>
</reference>